<evidence type="ECO:0000313" key="2">
    <source>
        <dbReference type="EMBL" id="NYJ33021.1"/>
    </source>
</evidence>
<evidence type="ECO:0008006" key="4">
    <source>
        <dbReference type="Google" id="ProtNLM"/>
    </source>
</evidence>
<sequence>MAARDLLSLVLHDLHEQRKGPTSTKRALISEWHEDWIIVNGDDQCVVSAKHREADQNAWTWATLMSDGGIPRLYRSFRGLAEGTRCRLATNNAITTGRETHALRNTCLLDHEGSASPREHVTTAERTTLVRTLARYLQVHHDKAGLTEEESRGRSGHVNQCRPSPSLVASAERFLDSLALDTGIPDRRTIVDSGPLRYVKPVLEQLGHPTIRVEAVWEALTGYVEQSMESMRPHEDGGLAELVRFLREEHPRPGTEALERRTITTDQALRVIDQAVATPRLFLAPSLPFRHKVSVKMTFGGLEANHVQRAEDRMLRWRKSCASEVDDSPGNHAQLLEFGDELEDQVDDLHLALRRQGLEGSEFGMRLWHDATRLPPEDLPPLPFRLTRSLLTGALADASDQCRVWFTPYRFDADRILLESARVDDGHDGANADEEDTP</sequence>
<dbReference type="EMBL" id="JACCFS010000001">
    <property type="protein sequence ID" value="NYJ33021.1"/>
    <property type="molecule type" value="Genomic_DNA"/>
</dbReference>
<feature type="compositionally biased region" description="Basic and acidic residues" evidence="1">
    <location>
        <begin position="144"/>
        <end position="153"/>
    </location>
</feature>
<keyword evidence="3" id="KW-1185">Reference proteome</keyword>
<accession>A0A7Z0EK03</accession>
<evidence type="ECO:0000313" key="3">
    <source>
        <dbReference type="Proteomes" id="UP000572051"/>
    </source>
</evidence>
<dbReference type="RefSeq" id="WP_179821028.1">
    <property type="nucleotide sequence ID" value="NZ_JACCFS010000001.1"/>
</dbReference>
<name>A0A7Z0EK03_9ACTN</name>
<evidence type="ECO:0000256" key="1">
    <source>
        <dbReference type="SAM" id="MobiDB-lite"/>
    </source>
</evidence>
<dbReference type="Proteomes" id="UP000572051">
    <property type="component" value="Unassembled WGS sequence"/>
</dbReference>
<protein>
    <recommendedName>
        <fullName evidence="4">DUF4297 domain-containing protein</fullName>
    </recommendedName>
</protein>
<reference evidence="2 3" key="1">
    <citation type="submission" date="2020-07" db="EMBL/GenBank/DDBJ databases">
        <title>Sequencing the genomes of 1000 actinobacteria strains.</title>
        <authorList>
            <person name="Klenk H.-P."/>
        </authorList>
    </citation>
    <scope>NUCLEOTIDE SEQUENCE [LARGE SCALE GENOMIC DNA]</scope>
    <source>
        <strain evidence="2 3">DSM 44442</strain>
    </source>
</reference>
<gene>
    <name evidence="2" type="ORF">HNR10_000902</name>
</gene>
<proteinExistence type="predicted"/>
<feature type="region of interest" description="Disordered" evidence="1">
    <location>
        <begin position="144"/>
        <end position="163"/>
    </location>
</feature>
<organism evidence="2 3">
    <name type="scientific">Nocardiopsis aegyptia</name>
    <dbReference type="NCBI Taxonomy" id="220378"/>
    <lineage>
        <taxon>Bacteria</taxon>
        <taxon>Bacillati</taxon>
        <taxon>Actinomycetota</taxon>
        <taxon>Actinomycetes</taxon>
        <taxon>Streptosporangiales</taxon>
        <taxon>Nocardiopsidaceae</taxon>
        <taxon>Nocardiopsis</taxon>
    </lineage>
</organism>
<dbReference type="AlphaFoldDB" id="A0A7Z0EK03"/>
<comment type="caution">
    <text evidence="2">The sequence shown here is derived from an EMBL/GenBank/DDBJ whole genome shotgun (WGS) entry which is preliminary data.</text>
</comment>